<organism evidence="8 9">
    <name type="scientific">Thermobrachium celere DSM 8682</name>
    <dbReference type="NCBI Taxonomy" id="941824"/>
    <lineage>
        <taxon>Bacteria</taxon>
        <taxon>Bacillati</taxon>
        <taxon>Bacillota</taxon>
        <taxon>Clostridia</taxon>
        <taxon>Eubacteriales</taxon>
        <taxon>Clostridiaceae</taxon>
        <taxon>Thermobrachium</taxon>
    </lineage>
</organism>
<evidence type="ECO:0000256" key="3">
    <source>
        <dbReference type="ARBA" id="ARBA00022692"/>
    </source>
</evidence>
<evidence type="ECO:0000259" key="7">
    <source>
        <dbReference type="Pfam" id="PF02687"/>
    </source>
</evidence>
<feature type="transmembrane region" description="Helical" evidence="6">
    <location>
        <begin position="400"/>
        <end position="420"/>
    </location>
</feature>
<evidence type="ECO:0000256" key="2">
    <source>
        <dbReference type="ARBA" id="ARBA00022475"/>
    </source>
</evidence>
<evidence type="ECO:0000256" key="6">
    <source>
        <dbReference type="SAM" id="Phobius"/>
    </source>
</evidence>
<dbReference type="eggNOG" id="COG0577">
    <property type="taxonomic scope" value="Bacteria"/>
</dbReference>
<feature type="transmembrane region" description="Helical" evidence="6">
    <location>
        <begin position="326"/>
        <end position="347"/>
    </location>
</feature>
<dbReference type="PANTHER" id="PTHR30287:SF1">
    <property type="entry name" value="INNER MEMBRANE PROTEIN"/>
    <property type="match status" value="1"/>
</dbReference>
<evidence type="ECO:0000313" key="9">
    <source>
        <dbReference type="Proteomes" id="UP000014923"/>
    </source>
</evidence>
<dbReference type="InterPro" id="IPR003838">
    <property type="entry name" value="ABC3_permease_C"/>
</dbReference>
<sequence>MILNKRIKRVITLNKAQYIGLIFLVALSISLYTIFSSLAFNFNKATSDYSRTTNIEDAKFLTLKDLDINYIENTFNVEIEKRHEVDVSYKSSTIRLIELTNKINIPLMIEGNLIKEGEIALNPAYAKANNIKIGDFIELEGFKYKVSGFVSIPDYIYPTKSLSDLMADPTKFGVAIITSKDILKYNNLTYFYSIKGDVEKVKKYIDENYKILMWQDIQDNLRYVLAKKKIEQLPQLSVKIPLLFFTLTFILLFILLRRIIKLEIKEIGTLYALGYTKLEIQKHYLFYPLIISIIGSILATLFTITLQKPLTNYYVFYFNIPVQSDVKYKFILYGLLESIIILSLASYTASQTLLKHSPTTLLRGKISKDRLTFLSGLNLEKLKFNQKFKIRESIRGISKILTLIFGIFTASTLLLVGFAAKGSIDALINKTIKNTLNYKYVYYLNQNINKNSINQEGFKIAYFKDKNSNENIIVYGLEENTKSLKLKKGKEEVKVDKIYITNSLYEKLNKKNNIELINLFNNQELELKIDDVVDVYTGNVIYMPLEDLNKIINEERNSINGIFSQQPLNIDSKLILKYESIDETLKSFDIALEPVKYMLVAMGILSFIIALIVVYIVTSLIIEENKYTISMLKVLGYYENEINSLMLSFMLLPSVLGYVLSIPFVKGFLNSILKTSLKDINLAIPIEINPIYSLFGFAIIYTVLLVSKYISRKRIFKISMVDILKLQNE</sequence>
<keyword evidence="9" id="KW-1185">Reference proteome</keyword>
<feature type="transmembrane region" description="Helical" evidence="6">
    <location>
        <begin position="691"/>
        <end position="710"/>
    </location>
</feature>
<feature type="transmembrane region" description="Helical" evidence="6">
    <location>
        <begin position="21"/>
        <end position="42"/>
    </location>
</feature>
<feature type="transmembrane region" description="Helical" evidence="6">
    <location>
        <begin position="236"/>
        <end position="256"/>
    </location>
</feature>
<dbReference type="HOGENOM" id="CLU_005531_2_0_9"/>
<evidence type="ECO:0000256" key="5">
    <source>
        <dbReference type="ARBA" id="ARBA00023136"/>
    </source>
</evidence>
<keyword evidence="5 6" id="KW-0472">Membrane</keyword>
<feature type="transmembrane region" description="Helical" evidence="6">
    <location>
        <begin position="642"/>
        <end position="665"/>
    </location>
</feature>
<accession>R7RQM2</accession>
<dbReference type="PANTHER" id="PTHR30287">
    <property type="entry name" value="MEMBRANE COMPONENT OF PREDICTED ABC SUPERFAMILY METABOLITE UPTAKE TRANSPORTER"/>
    <property type="match status" value="1"/>
</dbReference>
<dbReference type="Proteomes" id="UP000014923">
    <property type="component" value="Unassembled WGS sequence"/>
</dbReference>
<feature type="transmembrane region" description="Helical" evidence="6">
    <location>
        <begin position="284"/>
        <end position="306"/>
    </location>
</feature>
<dbReference type="AlphaFoldDB" id="R7RQM2"/>
<evidence type="ECO:0000313" key="8">
    <source>
        <dbReference type="EMBL" id="CDF57530.1"/>
    </source>
</evidence>
<keyword evidence="4 6" id="KW-1133">Transmembrane helix</keyword>
<evidence type="ECO:0000256" key="4">
    <source>
        <dbReference type="ARBA" id="ARBA00022989"/>
    </source>
</evidence>
<dbReference type="Pfam" id="PF02687">
    <property type="entry name" value="FtsX"/>
    <property type="match status" value="2"/>
</dbReference>
<protein>
    <recommendedName>
        <fullName evidence="7">ABC3 transporter permease C-terminal domain-containing protein</fullName>
    </recommendedName>
</protein>
<comment type="caution">
    <text evidence="8">The sequence shown here is derived from an EMBL/GenBank/DDBJ whole genome shotgun (WGS) entry which is preliminary data.</text>
</comment>
<dbReference type="GO" id="GO:0005886">
    <property type="term" value="C:plasma membrane"/>
    <property type="evidence" value="ECO:0007669"/>
    <property type="project" value="UniProtKB-SubCell"/>
</dbReference>
<name>R7RQM2_9CLOT</name>
<feature type="transmembrane region" description="Helical" evidence="6">
    <location>
        <begin position="597"/>
        <end position="622"/>
    </location>
</feature>
<reference evidence="8" key="1">
    <citation type="submission" date="2013-03" db="EMBL/GenBank/DDBJ databases">
        <title>Draft genome sequence of the hydrogen-ethanol-producing anaerobic alkalithermophilic Caloramator celere.</title>
        <authorList>
            <person name="Ciranna A."/>
            <person name="Larjo A."/>
            <person name="Kivisto A."/>
            <person name="Santala V."/>
            <person name="Roos C."/>
            <person name="Karp M."/>
        </authorList>
    </citation>
    <scope>NUCLEOTIDE SEQUENCE [LARGE SCALE GENOMIC DNA]</scope>
    <source>
        <strain evidence="8">DSM 8682</strain>
    </source>
</reference>
<keyword evidence="3 6" id="KW-0812">Transmembrane</keyword>
<proteinExistence type="predicted"/>
<dbReference type="EMBL" id="CAVN010000088">
    <property type="protein sequence ID" value="CDF57530.1"/>
    <property type="molecule type" value="Genomic_DNA"/>
</dbReference>
<feature type="domain" description="ABC3 transporter permease C-terminal" evidence="7">
    <location>
        <begin position="601"/>
        <end position="719"/>
    </location>
</feature>
<evidence type="ECO:0000256" key="1">
    <source>
        <dbReference type="ARBA" id="ARBA00004651"/>
    </source>
</evidence>
<keyword evidence="2" id="KW-1003">Cell membrane</keyword>
<dbReference type="InterPro" id="IPR038766">
    <property type="entry name" value="Membrane_comp_ABC_pdt"/>
</dbReference>
<gene>
    <name evidence="8" type="ORF">TCEL_01444</name>
</gene>
<comment type="subcellular location">
    <subcellularLocation>
        <location evidence="1">Cell membrane</location>
        <topology evidence="1">Multi-pass membrane protein</topology>
    </subcellularLocation>
</comment>
<feature type="domain" description="ABC3 transporter permease C-terminal" evidence="7">
    <location>
        <begin position="240"/>
        <end position="358"/>
    </location>
</feature>